<dbReference type="InterPro" id="IPR049278">
    <property type="entry name" value="MS_channel_C"/>
</dbReference>
<dbReference type="Gene3D" id="1.10.287.1260">
    <property type="match status" value="1"/>
</dbReference>
<dbReference type="Pfam" id="PF00924">
    <property type="entry name" value="MS_channel_2nd"/>
    <property type="match status" value="1"/>
</dbReference>
<evidence type="ECO:0000256" key="3">
    <source>
        <dbReference type="ARBA" id="ARBA00022475"/>
    </source>
</evidence>
<protein>
    <submittedName>
        <fullName evidence="10">Small-conductance mechanosensitive channel</fullName>
    </submittedName>
</protein>
<evidence type="ECO:0000313" key="11">
    <source>
        <dbReference type="Proteomes" id="UP000317648"/>
    </source>
</evidence>
<name>A0A518DRG0_9BACT</name>
<comment type="similarity">
    <text evidence="2">Belongs to the MscS (TC 1.A.23) family.</text>
</comment>
<dbReference type="InterPro" id="IPR010920">
    <property type="entry name" value="LSM_dom_sf"/>
</dbReference>
<dbReference type="PROSITE" id="PS50914">
    <property type="entry name" value="BON"/>
    <property type="match status" value="1"/>
</dbReference>
<evidence type="ECO:0000259" key="9">
    <source>
        <dbReference type="PROSITE" id="PS50914"/>
    </source>
</evidence>
<keyword evidence="5 8" id="KW-1133">Transmembrane helix</keyword>
<evidence type="ECO:0000313" key="10">
    <source>
        <dbReference type="EMBL" id="QDU94419.1"/>
    </source>
</evidence>
<dbReference type="Proteomes" id="UP000317648">
    <property type="component" value="Chromosome"/>
</dbReference>
<feature type="domain" description="BON" evidence="9">
    <location>
        <begin position="72"/>
        <end position="138"/>
    </location>
</feature>
<evidence type="ECO:0000256" key="7">
    <source>
        <dbReference type="SAM" id="MobiDB-lite"/>
    </source>
</evidence>
<accession>A0A518DRG0</accession>
<dbReference type="PANTHER" id="PTHR30221">
    <property type="entry name" value="SMALL-CONDUCTANCE MECHANOSENSITIVE CHANNEL"/>
    <property type="match status" value="1"/>
</dbReference>
<feature type="transmembrane region" description="Helical" evidence="8">
    <location>
        <begin position="198"/>
        <end position="219"/>
    </location>
</feature>
<gene>
    <name evidence="10" type="primary">mscS_1</name>
    <name evidence="10" type="ORF">Pla8534_22090</name>
</gene>
<feature type="region of interest" description="Disordered" evidence="7">
    <location>
        <begin position="426"/>
        <end position="494"/>
    </location>
</feature>
<feature type="compositionally biased region" description="Low complexity" evidence="7">
    <location>
        <begin position="426"/>
        <end position="449"/>
    </location>
</feature>
<dbReference type="OrthoDB" id="9793781at2"/>
<dbReference type="Gene3D" id="2.30.30.60">
    <property type="match status" value="1"/>
</dbReference>
<dbReference type="Gene3D" id="3.30.70.100">
    <property type="match status" value="1"/>
</dbReference>
<keyword evidence="11" id="KW-1185">Reference proteome</keyword>
<keyword evidence="4 8" id="KW-0812">Transmembrane</keyword>
<dbReference type="InterPro" id="IPR045275">
    <property type="entry name" value="MscS_archaea/bacteria_type"/>
</dbReference>
<dbReference type="InterPro" id="IPR023408">
    <property type="entry name" value="MscS_beta-dom_sf"/>
</dbReference>
<feature type="region of interest" description="Disordered" evidence="7">
    <location>
        <begin position="37"/>
        <end position="68"/>
    </location>
</feature>
<dbReference type="RefSeq" id="WP_145052812.1">
    <property type="nucleotide sequence ID" value="NZ_CP036433.1"/>
</dbReference>
<dbReference type="SUPFAM" id="SSF82689">
    <property type="entry name" value="Mechanosensitive channel protein MscS (YggB), C-terminal domain"/>
    <property type="match status" value="1"/>
</dbReference>
<dbReference type="GO" id="GO:0005886">
    <property type="term" value="C:plasma membrane"/>
    <property type="evidence" value="ECO:0007669"/>
    <property type="project" value="UniProtKB-SubCell"/>
</dbReference>
<organism evidence="10 11">
    <name type="scientific">Lignipirellula cremea</name>
    <dbReference type="NCBI Taxonomy" id="2528010"/>
    <lineage>
        <taxon>Bacteria</taxon>
        <taxon>Pseudomonadati</taxon>
        <taxon>Planctomycetota</taxon>
        <taxon>Planctomycetia</taxon>
        <taxon>Pirellulales</taxon>
        <taxon>Pirellulaceae</taxon>
        <taxon>Lignipirellula</taxon>
    </lineage>
</organism>
<keyword evidence="6 8" id="KW-0472">Membrane</keyword>
<dbReference type="Pfam" id="PF21082">
    <property type="entry name" value="MS_channel_3rd"/>
    <property type="match status" value="1"/>
</dbReference>
<proteinExistence type="inferred from homology"/>
<keyword evidence="3" id="KW-1003">Cell membrane</keyword>
<dbReference type="KEGG" id="lcre:Pla8534_22090"/>
<dbReference type="InterPro" id="IPR007055">
    <property type="entry name" value="BON_dom"/>
</dbReference>
<dbReference type="PANTHER" id="PTHR30221:SF1">
    <property type="entry name" value="SMALL-CONDUCTANCE MECHANOSENSITIVE CHANNEL"/>
    <property type="match status" value="1"/>
</dbReference>
<dbReference type="InterPro" id="IPR006685">
    <property type="entry name" value="MscS_channel_2nd"/>
</dbReference>
<feature type="transmembrane region" description="Helical" evidence="8">
    <location>
        <begin position="225"/>
        <end position="247"/>
    </location>
</feature>
<dbReference type="GO" id="GO:0008381">
    <property type="term" value="F:mechanosensitive monoatomic ion channel activity"/>
    <property type="evidence" value="ECO:0007669"/>
    <property type="project" value="InterPro"/>
</dbReference>
<evidence type="ECO:0000256" key="5">
    <source>
        <dbReference type="ARBA" id="ARBA00022989"/>
    </source>
</evidence>
<evidence type="ECO:0000256" key="6">
    <source>
        <dbReference type="ARBA" id="ARBA00023136"/>
    </source>
</evidence>
<evidence type="ECO:0000256" key="8">
    <source>
        <dbReference type="SAM" id="Phobius"/>
    </source>
</evidence>
<evidence type="ECO:0000256" key="4">
    <source>
        <dbReference type="ARBA" id="ARBA00022692"/>
    </source>
</evidence>
<evidence type="ECO:0000256" key="1">
    <source>
        <dbReference type="ARBA" id="ARBA00004651"/>
    </source>
</evidence>
<feature type="transmembrane region" description="Helical" evidence="8">
    <location>
        <begin position="164"/>
        <end position="186"/>
    </location>
</feature>
<dbReference type="AlphaFoldDB" id="A0A518DRG0"/>
<dbReference type="EMBL" id="CP036433">
    <property type="protein sequence ID" value="QDU94419.1"/>
    <property type="molecule type" value="Genomic_DNA"/>
</dbReference>
<comment type="subcellular location">
    <subcellularLocation>
        <location evidence="1">Cell membrane</location>
        <topology evidence="1">Multi-pass membrane protein</topology>
    </subcellularLocation>
</comment>
<evidence type="ECO:0000256" key="2">
    <source>
        <dbReference type="ARBA" id="ARBA00008017"/>
    </source>
</evidence>
<reference evidence="10 11" key="1">
    <citation type="submission" date="2019-02" db="EMBL/GenBank/DDBJ databases">
        <title>Deep-cultivation of Planctomycetes and their phenomic and genomic characterization uncovers novel biology.</title>
        <authorList>
            <person name="Wiegand S."/>
            <person name="Jogler M."/>
            <person name="Boedeker C."/>
            <person name="Pinto D."/>
            <person name="Vollmers J."/>
            <person name="Rivas-Marin E."/>
            <person name="Kohn T."/>
            <person name="Peeters S.H."/>
            <person name="Heuer A."/>
            <person name="Rast P."/>
            <person name="Oberbeckmann S."/>
            <person name="Bunk B."/>
            <person name="Jeske O."/>
            <person name="Meyerdierks A."/>
            <person name="Storesund J.E."/>
            <person name="Kallscheuer N."/>
            <person name="Luecker S."/>
            <person name="Lage O.M."/>
            <person name="Pohl T."/>
            <person name="Merkel B.J."/>
            <person name="Hornburger P."/>
            <person name="Mueller R.-W."/>
            <person name="Bruemmer F."/>
            <person name="Labrenz M."/>
            <person name="Spormann A.M."/>
            <person name="Op den Camp H."/>
            <person name="Overmann J."/>
            <person name="Amann R."/>
            <person name="Jetten M.S.M."/>
            <person name="Mascher T."/>
            <person name="Medema M.H."/>
            <person name="Devos D.P."/>
            <person name="Kaster A.-K."/>
            <person name="Ovreas L."/>
            <person name="Rohde M."/>
            <person name="Galperin M.Y."/>
            <person name="Jogler C."/>
        </authorList>
    </citation>
    <scope>NUCLEOTIDE SEQUENCE [LARGE SCALE GENOMIC DNA]</scope>
    <source>
        <strain evidence="10 11">Pla85_3_4</strain>
    </source>
</reference>
<sequence>MFCGQSGVVSRFRFCIPARLIGLLLLLLVVGVAKGQPAVPPTEPPAEEETPLAPDAPAPAAPDKVDVNPVADDTDIASRLTRILNATGWFREPQVEVDEGVVFLQGGVDLQQHKEWAGQLAANTQDVVAVVNKLKVTEKSMWDLAPAWGELSELGANAVRNSPLLIVGLVLLAVTWWLTQLSVYGASHLFRRRFKSQLLADVAARAIAVPVFLLGLYLVLRVTGLTRLAMTVVGSTGVIALVIGFAFRDIAENFLASILISIQKPFARDDLIEVAGYKGYVQSVNMRSALLMTLEGNHVQIPNATVYKETIVNYSASPHTRFDFVAGIGYDDSVSQAQEIAMAVLKEHPAIVDEPEPLVLVESLGASTVNLRIYFWVDIGRFSSLKVRSAIIRLTKRAFDQAGISMPDEAREVVFPAGVPVRMIPADGPAAAAPDRIDTQSSTGGDDSSPVVPAHRDSAASEAEGEGDLGSEANAIQQQARQARAPEDGDDLLE</sequence>
<dbReference type="InterPro" id="IPR011066">
    <property type="entry name" value="MscS_channel_C_sf"/>
</dbReference>
<dbReference type="Pfam" id="PF04972">
    <property type="entry name" value="BON"/>
    <property type="match status" value="1"/>
</dbReference>
<dbReference type="Gene3D" id="3.30.1340.30">
    <property type="match status" value="1"/>
</dbReference>
<dbReference type="SUPFAM" id="SSF50182">
    <property type="entry name" value="Sm-like ribonucleoproteins"/>
    <property type="match status" value="1"/>
</dbReference>